<comment type="similarity">
    <text evidence="1 5 6">Belongs to the universal ribosomal protein uS13 family.</text>
</comment>
<evidence type="ECO:0000256" key="2">
    <source>
        <dbReference type="ARBA" id="ARBA00022980"/>
    </source>
</evidence>
<dbReference type="EMBL" id="LBVL01000002">
    <property type="protein sequence ID" value="KKQ85999.1"/>
    <property type="molecule type" value="Genomic_DNA"/>
</dbReference>
<dbReference type="PANTHER" id="PTHR10871">
    <property type="entry name" value="30S RIBOSOMAL PROTEIN S13/40S RIBOSOMAL PROTEIN S18"/>
    <property type="match status" value="1"/>
</dbReference>
<dbReference type="InterPro" id="IPR027437">
    <property type="entry name" value="Rbsml_uS13_C"/>
</dbReference>
<dbReference type="InterPro" id="IPR001892">
    <property type="entry name" value="Ribosomal_uS13"/>
</dbReference>
<evidence type="ECO:0000256" key="3">
    <source>
        <dbReference type="ARBA" id="ARBA00023274"/>
    </source>
</evidence>
<dbReference type="GO" id="GO:0019843">
    <property type="term" value="F:rRNA binding"/>
    <property type="evidence" value="ECO:0007669"/>
    <property type="project" value="UniProtKB-UniRule"/>
</dbReference>
<proteinExistence type="inferred from homology"/>
<dbReference type="Pfam" id="PF00416">
    <property type="entry name" value="Ribosomal_S13"/>
    <property type="match status" value="1"/>
</dbReference>
<dbReference type="InterPro" id="IPR010979">
    <property type="entry name" value="Ribosomal_uS13-like_H2TH"/>
</dbReference>
<dbReference type="GO" id="GO:0000049">
    <property type="term" value="F:tRNA binding"/>
    <property type="evidence" value="ECO:0007669"/>
    <property type="project" value="UniProtKB-UniRule"/>
</dbReference>
<comment type="function">
    <text evidence="5">Located at the top of the head of the 30S subunit, it contacts several helices of the 16S rRNA. In the 70S ribosome it contacts the 23S rRNA (bridge B1a) and protein L5 of the 50S subunit (bridge B1b), connecting the 2 subunits; these bridges are implicated in subunit movement. Contacts the tRNAs in the A and P-sites.</text>
</comment>
<dbReference type="AlphaFoldDB" id="A0A0G0NJA5"/>
<dbReference type="SUPFAM" id="SSF46946">
    <property type="entry name" value="S13-like H2TH domain"/>
    <property type="match status" value="1"/>
</dbReference>
<dbReference type="PROSITE" id="PS50159">
    <property type="entry name" value="RIBOSOMAL_S13_2"/>
    <property type="match status" value="1"/>
</dbReference>
<reference evidence="8 9" key="1">
    <citation type="journal article" date="2015" name="Nature">
        <title>rRNA introns, odd ribosomes, and small enigmatic genomes across a large radiation of phyla.</title>
        <authorList>
            <person name="Brown C.T."/>
            <person name="Hug L.A."/>
            <person name="Thomas B.C."/>
            <person name="Sharon I."/>
            <person name="Castelle C.J."/>
            <person name="Singh A."/>
            <person name="Wilkins M.J."/>
            <person name="Williams K.H."/>
            <person name="Banfield J.F."/>
        </authorList>
    </citation>
    <scope>NUCLEOTIDE SEQUENCE [LARGE SCALE GENOMIC DNA]</scope>
</reference>
<gene>
    <name evidence="5" type="primary">rpsM</name>
    <name evidence="8" type="ORF">UT08_C0002G0021</name>
</gene>
<dbReference type="GO" id="GO:0006412">
    <property type="term" value="P:translation"/>
    <property type="evidence" value="ECO:0007669"/>
    <property type="project" value="UniProtKB-UniRule"/>
</dbReference>
<dbReference type="PATRIC" id="fig|1618570.3.peg.185"/>
<evidence type="ECO:0000256" key="1">
    <source>
        <dbReference type="ARBA" id="ARBA00008080"/>
    </source>
</evidence>
<evidence type="ECO:0000256" key="5">
    <source>
        <dbReference type="HAMAP-Rule" id="MF_01315"/>
    </source>
</evidence>
<dbReference type="FunFam" id="1.10.8.50:FF:000001">
    <property type="entry name" value="30S ribosomal protein S13"/>
    <property type="match status" value="1"/>
</dbReference>
<organism evidence="8 9">
    <name type="scientific">Candidatus Woesebacteria bacterium GW2011_GWB1_38_8</name>
    <dbReference type="NCBI Taxonomy" id="1618570"/>
    <lineage>
        <taxon>Bacteria</taxon>
        <taxon>Candidatus Woeseibacteriota</taxon>
    </lineage>
</organism>
<evidence type="ECO:0000256" key="7">
    <source>
        <dbReference type="SAM" id="MobiDB-lite"/>
    </source>
</evidence>
<dbReference type="GO" id="GO:0003735">
    <property type="term" value="F:structural constituent of ribosome"/>
    <property type="evidence" value="ECO:0007669"/>
    <property type="project" value="InterPro"/>
</dbReference>
<dbReference type="PANTHER" id="PTHR10871:SF1">
    <property type="entry name" value="SMALL RIBOSOMAL SUBUNIT PROTEIN US13M"/>
    <property type="match status" value="1"/>
</dbReference>
<dbReference type="Gene3D" id="1.10.8.50">
    <property type="match status" value="1"/>
</dbReference>
<dbReference type="GO" id="GO:0005829">
    <property type="term" value="C:cytosol"/>
    <property type="evidence" value="ECO:0007669"/>
    <property type="project" value="TreeGrafter"/>
</dbReference>
<dbReference type="Proteomes" id="UP000034081">
    <property type="component" value="Unassembled WGS sequence"/>
</dbReference>
<comment type="caution">
    <text evidence="8">The sequence shown here is derived from an EMBL/GenBank/DDBJ whole genome shotgun (WGS) entry which is preliminary data.</text>
</comment>
<evidence type="ECO:0000313" key="8">
    <source>
        <dbReference type="EMBL" id="KKQ85999.1"/>
    </source>
</evidence>
<keyword evidence="5" id="KW-0699">rRNA-binding</keyword>
<name>A0A0G0NJA5_9BACT</name>
<accession>A0A0G0NJA5</accession>
<protein>
    <recommendedName>
        <fullName evidence="4 5">Small ribosomal subunit protein uS13</fullName>
    </recommendedName>
</protein>
<dbReference type="GO" id="GO:0015935">
    <property type="term" value="C:small ribosomal subunit"/>
    <property type="evidence" value="ECO:0007669"/>
    <property type="project" value="TreeGrafter"/>
</dbReference>
<dbReference type="Gene3D" id="4.10.910.10">
    <property type="entry name" value="30s ribosomal protein s13, domain 2"/>
    <property type="match status" value="1"/>
</dbReference>
<keyword evidence="5" id="KW-0694">RNA-binding</keyword>
<evidence type="ECO:0000256" key="4">
    <source>
        <dbReference type="ARBA" id="ARBA00035166"/>
    </source>
</evidence>
<dbReference type="STRING" id="1618570.UT08_C0002G0021"/>
<sequence>MARIAGIELQDKWKVPFALTRIKGIGWPLSTKILAELKMDNSKRVENLSSDDLAKIASVIEKYAIEGELIRTVRSNTQRLKTIGSFRGLRHARNLPARGQRTRSNARTKRGKRKTVGAFKKEALSKMSQKVES</sequence>
<keyword evidence="2 5" id="KW-0689">Ribosomal protein</keyword>
<feature type="region of interest" description="Disordered" evidence="7">
    <location>
        <begin position="95"/>
        <end position="133"/>
    </location>
</feature>
<keyword evidence="5" id="KW-0820">tRNA-binding</keyword>
<keyword evidence="3 5" id="KW-0687">Ribonucleoprotein</keyword>
<feature type="compositionally biased region" description="Basic residues" evidence="7">
    <location>
        <begin position="100"/>
        <end position="115"/>
    </location>
</feature>
<dbReference type="HAMAP" id="MF_01315">
    <property type="entry name" value="Ribosomal_uS13"/>
    <property type="match status" value="1"/>
</dbReference>
<dbReference type="PIRSF" id="PIRSF002134">
    <property type="entry name" value="Ribosomal_S13"/>
    <property type="match status" value="1"/>
</dbReference>
<evidence type="ECO:0000313" key="9">
    <source>
        <dbReference type="Proteomes" id="UP000034081"/>
    </source>
</evidence>
<comment type="subunit">
    <text evidence="5">Part of the 30S ribosomal subunit. Forms a loose heterodimer with protein S19. Forms two bridges to the 50S subunit in the 70S ribosome.</text>
</comment>
<feature type="compositionally biased region" description="Basic and acidic residues" evidence="7">
    <location>
        <begin position="119"/>
        <end position="133"/>
    </location>
</feature>
<evidence type="ECO:0000256" key="6">
    <source>
        <dbReference type="RuleBase" id="RU003830"/>
    </source>
</evidence>